<proteinExistence type="predicted"/>
<name>A0A815S1V1_ADIRI</name>
<feature type="signal peptide" evidence="1">
    <location>
        <begin position="1"/>
        <end position="20"/>
    </location>
</feature>
<comment type="caution">
    <text evidence="3">The sequence shown here is derived from an EMBL/GenBank/DDBJ whole genome shotgun (WGS) entry which is preliminary data.</text>
</comment>
<keyword evidence="4" id="KW-1185">Reference proteome</keyword>
<accession>A0A815S1V1</accession>
<dbReference type="Proteomes" id="UP000663852">
    <property type="component" value="Unassembled WGS sequence"/>
</dbReference>
<evidence type="ECO:0000313" key="2">
    <source>
        <dbReference type="EMBL" id="CAF0974847.1"/>
    </source>
</evidence>
<dbReference type="Proteomes" id="UP000663828">
    <property type="component" value="Unassembled WGS sequence"/>
</dbReference>
<keyword evidence="1" id="KW-0732">Signal</keyword>
<feature type="chain" id="PRO_5036228775" evidence="1">
    <location>
        <begin position="21"/>
        <end position="83"/>
    </location>
</feature>
<evidence type="ECO:0000256" key="1">
    <source>
        <dbReference type="SAM" id="SignalP"/>
    </source>
</evidence>
<evidence type="ECO:0000313" key="3">
    <source>
        <dbReference type="EMBL" id="CAF1484593.1"/>
    </source>
</evidence>
<dbReference type="EMBL" id="CAJNOJ010000560">
    <property type="protein sequence ID" value="CAF1484593.1"/>
    <property type="molecule type" value="Genomic_DNA"/>
</dbReference>
<sequence>MRCYLLAVFLLLFIANFAYSFQIKPKPILSLPTAPKPIFPGLIDILEPPTMCLTCCGRPPCCNTCGLDIGLDNQHLISEVPEK</sequence>
<dbReference type="OrthoDB" id="10537698at2759"/>
<protein>
    <submittedName>
        <fullName evidence="3">Uncharacterized protein</fullName>
    </submittedName>
</protein>
<dbReference type="AlphaFoldDB" id="A0A815S1V1"/>
<organism evidence="3 5">
    <name type="scientific">Adineta ricciae</name>
    <name type="common">Rotifer</name>
    <dbReference type="NCBI Taxonomy" id="249248"/>
    <lineage>
        <taxon>Eukaryota</taxon>
        <taxon>Metazoa</taxon>
        <taxon>Spiralia</taxon>
        <taxon>Gnathifera</taxon>
        <taxon>Rotifera</taxon>
        <taxon>Eurotatoria</taxon>
        <taxon>Bdelloidea</taxon>
        <taxon>Adinetida</taxon>
        <taxon>Adinetidae</taxon>
        <taxon>Adineta</taxon>
    </lineage>
</organism>
<evidence type="ECO:0000313" key="4">
    <source>
        <dbReference type="Proteomes" id="UP000663828"/>
    </source>
</evidence>
<evidence type="ECO:0000313" key="5">
    <source>
        <dbReference type="Proteomes" id="UP000663852"/>
    </source>
</evidence>
<gene>
    <name evidence="3" type="ORF">EDS130_LOCUS41647</name>
    <name evidence="2" type="ORF">XAT740_LOCUS11866</name>
</gene>
<reference evidence="3" key="1">
    <citation type="submission" date="2021-02" db="EMBL/GenBank/DDBJ databases">
        <authorList>
            <person name="Nowell W R."/>
        </authorList>
    </citation>
    <scope>NUCLEOTIDE SEQUENCE</scope>
</reference>
<dbReference type="EMBL" id="CAJNOR010000659">
    <property type="protein sequence ID" value="CAF0974847.1"/>
    <property type="molecule type" value="Genomic_DNA"/>
</dbReference>